<gene>
    <name evidence="18" type="ORF">AM2010_1824</name>
</gene>
<dbReference type="PANTHER" id="PTHR23309">
    <property type="entry name" value="3-HYDROXYACYL-COA DEHYROGENASE"/>
    <property type="match status" value="1"/>
</dbReference>
<dbReference type="InterPro" id="IPR029045">
    <property type="entry name" value="ClpP/crotonase-like_dom_sf"/>
</dbReference>
<dbReference type="Pfam" id="PF00378">
    <property type="entry name" value="ECH_1"/>
    <property type="match status" value="1"/>
</dbReference>
<dbReference type="OrthoDB" id="9771883at2"/>
<organism evidence="18 19">
    <name type="scientific">Pelagerythrobacter marensis</name>
    <dbReference type="NCBI Taxonomy" id="543877"/>
    <lineage>
        <taxon>Bacteria</taxon>
        <taxon>Pseudomonadati</taxon>
        <taxon>Pseudomonadota</taxon>
        <taxon>Alphaproteobacteria</taxon>
        <taxon>Sphingomonadales</taxon>
        <taxon>Erythrobacteraceae</taxon>
        <taxon>Pelagerythrobacter</taxon>
    </lineage>
</organism>
<evidence type="ECO:0000256" key="3">
    <source>
        <dbReference type="ARBA" id="ARBA00008750"/>
    </source>
</evidence>
<dbReference type="SUPFAM" id="SSF52096">
    <property type="entry name" value="ClpP/crotonase"/>
    <property type="match status" value="1"/>
</dbReference>
<keyword evidence="7" id="KW-0560">Oxidoreductase</keyword>
<dbReference type="SUPFAM" id="SSF48179">
    <property type="entry name" value="6-phosphogluconate dehydrogenase C-terminal domain-like"/>
    <property type="match status" value="2"/>
</dbReference>
<dbReference type="GO" id="GO:0004300">
    <property type="term" value="F:enoyl-CoA hydratase activity"/>
    <property type="evidence" value="ECO:0007669"/>
    <property type="project" value="UniProtKB-ARBA"/>
</dbReference>
<keyword evidence="11" id="KW-0413">Isomerase</keyword>
<comment type="pathway">
    <text evidence="2">Lipid metabolism; fatty acid beta-oxidation.</text>
</comment>
<dbReference type="STRING" id="543877.AM2010_1824"/>
<feature type="domain" description="3-hydroxyacyl-CoA dehydrogenase C-terminal" evidence="16">
    <location>
        <begin position="477"/>
        <end position="561"/>
    </location>
</feature>
<evidence type="ECO:0000313" key="18">
    <source>
        <dbReference type="EMBL" id="AKM07887.1"/>
    </source>
</evidence>
<accession>A0A0G3X9K2</accession>
<keyword evidence="6" id="KW-0442">Lipid degradation</keyword>
<reference evidence="18 19" key="1">
    <citation type="submission" date="2015-06" db="EMBL/GenBank/DDBJ databases">
        <authorList>
            <person name="Kim K.M."/>
        </authorList>
    </citation>
    <scope>NUCLEOTIDE SEQUENCE [LARGE SCALE GENOMIC DNA]</scope>
    <source>
        <strain evidence="18 19">KCTC 22370</strain>
    </source>
</reference>
<keyword evidence="19" id="KW-1185">Reference proteome</keyword>
<dbReference type="Pfam" id="PF00725">
    <property type="entry name" value="3HCDH"/>
    <property type="match status" value="2"/>
</dbReference>
<comment type="subunit">
    <text evidence="4">Monomer.</text>
</comment>
<evidence type="ECO:0000256" key="14">
    <source>
        <dbReference type="ARBA" id="ARBA00049556"/>
    </source>
</evidence>
<sequence>MTSPIRTERHDNVLVIVSDNPPVNALGQAVRAGLAAGIEEALADDAVEAVVIRCDGRTFFAGADITEFGKPPQGPSLPEALDKLEASDKPVVAAIHGTALGGGCEVALACHYRVAVPSAKLGLPEVKLGLIPGAAGTQRLPRLVGAEAALPLVAIGNPIPAGKAQAIGLVDEIVGEDSLEADAIAFARARIGQPVPRTSEGTANQDGVKNPAIFDEFRQKNARKMRGFDAPNAAIEAVRAAGELPYAEGVKKERELFMNLMGGTQSKAMRHYFFAERAANKIDDVPADTPLISVQKVGVIGAGTMGGGIAMNFLSAGIPVTILEMKQEALDRGTGVMRRNYENTAKRGRMTAEQVEAAMGLLTPTLDYADLADCDLVIEAVYESMDVKKEVFSRLDDVVKQGAILASNTSYLDIDEIATATQRPGYVIGLHFFSPANVMKLLEIVRGAKTRDDVLATAMKLSRKIGKVAAVSGVCPGFIGNRMLSKRQEQANELIMEGANYWEVDDVLLEFGFPMGPFQMGDLAGIDIGWHRDPSKVTTVREALCAAGRFGQKAGKGFYDYDEARSRTPSDEVKAIIADFAQKEGRDQREISKDEIRERLLYPMINEGAKILDEKMAQRASDIDVVWINGYGWPLYTGGPMFWADTVGLDTVVAGLEKHGLPVSDYLRGKAERGEGFTG</sequence>
<comment type="similarity">
    <text evidence="15">Belongs to the enoyl-CoA hydratase/isomerase family.</text>
</comment>
<feature type="domain" description="3-hydroxyacyl-CoA dehydrogenase C-terminal" evidence="16">
    <location>
        <begin position="598"/>
        <end position="657"/>
    </location>
</feature>
<dbReference type="InterPro" id="IPR008927">
    <property type="entry name" value="6-PGluconate_DH-like_C_sf"/>
</dbReference>
<dbReference type="Gene3D" id="3.90.226.10">
    <property type="entry name" value="2-enoyl-CoA Hydratase, Chain A, domain 1"/>
    <property type="match status" value="1"/>
</dbReference>
<dbReference type="SUPFAM" id="SSF51735">
    <property type="entry name" value="NAD(P)-binding Rossmann-fold domains"/>
    <property type="match status" value="1"/>
</dbReference>
<evidence type="ECO:0000256" key="5">
    <source>
        <dbReference type="ARBA" id="ARBA00022832"/>
    </source>
</evidence>
<feature type="domain" description="3-hydroxyacyl-CoA dehydrogenase NAD binding" evidence="17">
    <location>
        <begin position="296"/>
        <end position="471"/>
    </location>
</feature>
<dbReference type="Gene3D" id="3.40.50.720">
    <property type="entry name" value="NAD(P)-binding Rossmann-like Domain"/>
    <property type="match status" value="1"/>
</dbReference>
<dbReference type="KEGG" id="amx:AM2010_1824"/>
<keyword evidence="9" id="KW-0443">Lipid metabolism</keyword>
<proteinExistence type="inferred from homology"/>
<evidence type="ECO:0000256" key="7">
    <source>
        <dbReference type="ARBA" id="ARBA00023002"/>
    </source>
</evidence>
<keyword evidence="12" id="KW-0456">Lyase</keyword>
<evidence type="ECO:0000313" key="19">
    <source>
        <dbReference type="Proteomes" id="UP000037643"/>
    </source>
</evidence>
<dbReference type="InterPro" id="IPR006108">
    <property type="entry name" value="3HC_DH_C"/>
</dbReference>
<comment type="catalytic activity">
    <reaction evidence="14">
        <text>a (3S)-3-hydroxyacyl-CoA + NAD(+) = a 3-oxoacyl-CoA + NADH + H(+)</text>
        <dbReference type="Rhea" id="RHEA:22432"/>
        <dbReference type="ChEBI" id="CHEBI:15378"/>
        <dbReference type="ChEBI" id="CHEBI:57318"/>
        <dbReference type="ChEBI" id="CHEBI:57540"/>
        <dbReference type="ChEBI" id="CHEBI:57945"/>
        <dbReference type="ChEBI" id="CHEBI:90726"/>
        <dbReference type="EC" id="1.1.1.35"/>
    </reaction>
</comment>
<dbReference type="EMBL" id="CP011805">
    <property type="protein sequence ID" value="AKM07887.1"/>
    <property type="molecule type" value="Genomic_DNA"/>
</dbReference>
<evidence type="ECO:0000256" key="6">
    <source>
        <dbReference type="ARBA" id="ARBA00022963"/>
    </source>
</evidence>
<evidence type="ECO:0000256" key="13">
    <source>
        <dbReference type="ARBA" id="ARBA00023268"/>
    </source>
</evidence>
<evidence type="ECO:0000256" key="1">
    <source>
        <dbReference type="ARBA" id="ARBA00004275"/>
    </source>
</evidence>
<dbReference type="InterPro" id="IPR006176">
    <property type="entry name" value="3-OHacyl-CoA_DH_NAD-bd"/>
</dbReference>
<dbReference type="GO" id="GO:0006635">
    <property type="term" value="P:fatty acid beta-oxidation"/>
    <property type="evidence" value="ECO:0007669"/>
    <property type="project" value="UniProtKB-UniPathway"/>
</dbReference>
<dbReference type="GO" id="GO:0003857">
    <property type="term" value="F:(3S)-3-hydroxyacyl-CoA dehydrogenase (NAD+) activity"/>
    <property type="evidence" value="ECO:0007669"/>
    <property type="project" value="UniProtKB-EC"/>
</dbReference>
<comment type="subcellular location">
    <subcellularLocation>
        <location evidence="1">Peroxisome</location>
    </subcellularLocation>
</comment>
<dbReference type="FunFam" id="3.40.50.720:FF:000009">
    <property type="entry name" value="Fatty oxidation complex, alpha subunit"/>
    <property type="match status" value="1"/>
</dbReference>
<evidence type="ECO:0000256" key="15">
    <source>
        <dbReference type="RuleBase" id="RU003707"/>
    </source>
</evidence>
<dbReference type="InterPro" id="IPR001753">
    <property type="entry name" value="Enoyl-CoA_hydra/iso"/>
</dbReference>
<dbReference type="Pfam" id="PF02737">
    <property type="entry name" value="3HCDH_N"/>
    <property type="match status" value="1"/>
</dbReference>
<evidence type="ECO:0000256" key="9">
    <source>
        <dbReference type="ARBA" id="ARBA00023098"/>
    </source>
</evidence>
<dbReference type="RefSeq" id="WP_047806813.1">
    <property type="nucleotide sequence ID" value="NZ_CP011805.1"/>
</dbReference>
<evidence type="ECO:0000256" key="12">
    <source>
        <dbReference type="ARBA" id="ARBA00023239"/>
    </source>
</evidence>
<keyword evidence="5" id="KW-0276">Fatty acid metabolism</keyword>
<evidence type="ECO:0000259" key="16">
    <source>
        <dbReference type="Pfam" id="PF00725"/>
    </source>
</evidence>
<dbReference type="PROSITE" id="PS00166">
    <property type="entry name" value="ENOYL_COA_HYDRATASE"/>
    <property type="match status" value="1"/>
</dbReference>
<evidence type="ECO:0000256" key="8">
    <source>
        <dbReference type="ARBA" id="ARBA00023027"/>
    </source>
</evidence>
<dbReference type="AlphaFoldDB" id="A0A0G3X9K2"/>
<dbReference type="PANTHER" id="PTHR23309:SF49">
    <property type="entry name" value="PEROXISOMAL BIFUNCTIONAL ENZYME"/>
    <property type="match status" value="1"/>
</dbReference>
<protein>
    <submittedName>
        <fullName evidence="18">3-hydroxyacyl-CoA dehydrogenase</fullName>
    </submittedName>
</protein>
<evidence type="ECO:0000256" key="10">
    <source>
        <dbReference type="ARBA" id="ARBA00023140"/>
    </source>
</evidence>
<dbReference type="Gene3D" id="1.10.1040.50">
    <property type="match status" value="1"/>
</dbReference>
<name>A0A0G3X9K2_9SPHN</name>
<dbReference type="GO" id="GO:0016853">
    <property type="term" value="F:isomerase activity"/>
    <property type="evidence" value="ECO:0007669"/>
    <property type="project" value="UniProtKB-KW"/>
</dbReference>
<dbReference type="InterPro" id="IPR018376">
    <property type="entry name" value="Enoyl-CoA_hyd/isom_CS"/>
</dbReference>
<dbReference type="FunFam" id="1.10.1040.50:FF:000006">
    <property type="entry name" value="Peroxisomal bifunctional enzyme"/>
    <property type="match status" value="1"/>
</dbReference>
<keyword evidence="8" id="KW-0520">NAD</keyword>
<evidence type="ECO:0000256" key="4">
    <source>
        <dbReference type="ARBA" id="ARBA00011245"/>
    </source>
</evidence>
<comment type="similarity">
    <text evidence="3">In the N-terminal section; belongs to the enoyl-CoA hydratase/isomerase family.</text>
</comment>
<dbReference type="InterPro" id="IPR036291">
    <property type="entry name" value="NAD(P)-bd_dom_sf"/>
</dbReference>
<dbReference type="PATRIC" id="fig|543877.4.peg.1849"/>
<keyword evidence="10" id="KW-0576">Peroxisome</keyword>
<evidence type="ECO:0000256" key="11">
    <source>
        <dbReference type="ARBA" id="ARBA00023235"/>
    </source>
</evidence>
<evidence type="ECO:0000259" key="17">
    <source>
        <dbReference type="Pfam" id="PF02737"/>
    </source>
</evidence>
<dbReference type="GO" id="GO:0070403">
    <property type="term" value="F:NAD+ binding"/>
    <property type="evidence" value="ECO:0007669"/>
    <property type="project" value="InterPro"/>
</dbReference>
<dbReference type="CDD" id="cd06558">
    <property type="entry name" value="crotonase-like"/>
    <property type="match status" value="1"/>
</dbReference>
<keyword evidence="13" id="KW-0511">Multifunctional enzyme</keyword>
<dbReference type="Proteomes" id="UP000037643">
    <property type="component" value="Chromosome"/>
</dbReference>
<evidence type="ECO:0000256" key="2">
    <source>
        <dbReference type="ARBA" id="ARBA00005005"/>
    </source>
</evidence>
<dbReference type="UniPathway" id="UPA00659"/>